<dbReference type="RefSeq" id="WP_008507892.1">
    <property type="nucleotide sequence ID" value="NZ_CM001403.1"/>
</dbReference>
<evidence type="ECO:0000256" key="1">
    <source>
        <dbReference type="ARBA" id="ARBA00004442"/>
    </source>
</evidence>
<dbReference type="AlphaFoldDB" id="H1YH31"/>
<protein>
    <submittedName>
        <fullName evidence="9">RagB/SusD domain-containing protein</fullName>
    </submittedName>
</protein>
<dbReference type="Proteomes" id="UP000002774">
    <property type="component" value="Chromosome"/>
</dbReference>
<evidence type="ECO:0000256" key="4">
    <source>
        <dbReference type="ARBA" id="ARBA00023136"/>
    </source>
</evidence>
<reference evidence="9" key="1">
    <citation type="submission" date="2011-09" db="EMBL/GenBank/DDBJ databases">
        <title>The permanent draft genome of Mucilaginibacter paludis DSM 18603.</title>
        <authorList>
            <consortium name="US DOE Joint Genome Institute (JGI-PGF)"/>
            <person name="Lucas S."/>
            <person name="Han J."/>
            <person name="Lapidus A."/>
            <person name="Bruce D."/>
            <person name="Goodwin L."/>
            <person name="Pitluck S."/>
            <person name="Peters L."/>
            <person name="Kyrpides N."/>
            <person name="Mavromatis K."/>
            <person name="Ivanova N."/>
            <person name="Mikhailova N."/>
            <person name="Held B."/>
            <person name="Detter J.C."/>
            <person name="Tapia R."/>
            <person name="Han C."/>
            <person name="Land M."/>
            <person name="Hauser L."/>
            <person name="Markowitz V."/>
            <person name="Cheng J.-F."/>
            <person name="Hugenholtz P."/>
            <person name="Woyke T."/>
            <person name="Wu D."/>
            <person name="Tindall B."/>
            <person name="Brambilla E."/>
            <person name="Klenk H.-P."/>
            <person name="Eisen J.A."/>
        </authorList>
    </citation>
    <scope>NUCLEOTIDE SEQUENCE [LARGE SCALE GENOMIC DNA]</scope>
    <source>
        <strain evidence="9">DSM 18603</strain>
    </source>
</reference>
<comment type="similarity">
    <text evidence="2">Belongs to the SusD family.</text>
</comment>
<evidence type="ECO:0000256" key="5">
    <source>
        <dbReference type="ARBA" id="ARBA00023237"/>
    </source>
</evidence>
<organism evidence="9 10">
    <name type="scientific">Mucilaginibacter paludis DSM 18603</name>
    <dbReference type="NCBI Taxonomy" id="714943"/>
    <lineage>
        <taxon>Bacteria</taxon>
        <taxon>Pseudomonadati</taxon>
        <taxon>Bacteroidota</taxon>
        <taxon>Sphingobacteriia</taxon>
        <taxon>Sphingobacteriales</taxon>
        <taxon>Sphingobacteriaceae</taxon>
        <taxon>Mucilaginibacter</taxon>
    </lineage>
</organism>
<keyword evidence="3 6" id="KW-0732">Signal</keyword>
<feature type="domain" description="SusD-like N-terminal" evidence="8">
    <location>
        <begin position="23"/>
        <end position="196"/>
    </location>
</feature>
<comment type="subcellular location">
    <subcellularLocation>
        <location evidence="1">Cell outer membrane</location>
    </subcellularLocation>
</comment>
<dbReference type="InterPro" id="IPR011990">
    <property type="entry name" value="TPR-like_helical_dom_sf"/>
</dbReference>
<dbReference type="HOGENOM" id="CLU_015553_1_3_10"/>
<evidence type="ECO:0000313" key="10">
    <source>
        <dbReference type="Proteomes" id="UP000002774"/>
    </source>
</evidence>
<sequence length="502" mass="56584">MKINMKLKFSLVLCLLTFVSCSKWLDLKPQDGSVREDYWKTKQQIEAAVVGCYFSLANGTLVQNLFIWGELRADMVIPTVSATTEENDLVSGNILSTSSLTKWNSIYSVINNCNTIIEYAPLVLQSDKTLTQGQLDNYLAEARGLRALMYFNLVRAFGEVPLQLKAVSSDSRQELLTKSSQEDVLKQVIDDLAFADEHAMLNFGADAAKNKGRITRYGINAIQADVYLWMAGSDHPEYYTQCIKACDKIINSGNFGLIDGSKQADWFNTVFFTGNSNESIFEIQFDAQLLNPFYTMFINLSGKHFLAAPRVTDVVYGNDPNPLNKDIRGDGGAVRATDYVIWKFAGTPGNSSLRAPGESYAHWFFYRYADILLLKAEALTFSNNTTGALALVKTVRARARAIAATEENPDPNNVQDVADYILRERRREFAFEGKRWFDVLRNAKRDKYTRIDLILNMIGEIAPGDKVQLIVGKYSDRRSHYLPINLDELLADKNLVQNPFYQ</sequence>
<accession>H1YH31</accession>
<evidence type="ECO:0000256" key="3">
    <source>
        <dbReference type="ARBA" id="ARBA00022729"/>
    </source>
</evidence>
<evidence type="ECO:0000256" key="6">
    <source>
        <dbReference type="SAM" id="SignalP"/>
    </source>
</evidence>
<dbReference type="PROSITE" id="PS51257">
    <property type="entry name" value="PROKAR_LIPOPROTEIN"/>
    <property type="match status" value="1"/>
</dbReference>
<feature type="signal peptide" evidence="6">
    <location>
        <begin position="1"/>
        <end position="25"/>
    </location>
</feature>
<dbReference type="EMBL" id="CM001403">
    <property type="protein sequence ID" value="EHQ27440.1"/>
    <property type="molecule type" value="Genomic_DNA"/>
</dbReference>
<name>H1YH31_9SPHI</name>
<dbReference type="Pfam" id="PF14322">
    <property type="entry name" value="SusD-like_3"/>
    <property type="match status" value="1"/>
</dbReference>
<evidence type="ECO:0000259" key="8">
    <source>
        <dbReference type="Pfam" id="PF14322"/>
    </source>
</evidence>
<evidence type="ECO:0000313" key="9">
    <source>
        <dbReference type="EMBL" id="EHQ27440.1"/>
    </source>
</evidence>
<dbReference type="GO" id="GO:0009279">
    <property type="term" value="C:cell outer membrane"/>
    <property type="evidence" value="ECO:0007669"/>
    <property type="project" value="UniProtKB-SubCell"/>
</dbReference>
<gene>
    <name evidence="9" type="ORF">Mucpa_3340</name>
</gene>
<evidence type="ECO:0000259" key="7">
    <source>
        <dbReference type="Pfam" id="PF07980"/>
    </source>
</evidence>
<keyword evidence="4" id="KW-0472">Membrane</keyword>
<dbReference type="OrthoDB" id="1035036at2"/>
<feature type="chain" id="PRO_5003558582" evidence="6">
    <location>
        <begin position="26"/>
        <end position="502"/>
    </location>
</feature>
<dbReference type="CDD" id="cd08977">
    <property type="entry name" value="SusD"/>
    <property type="match status" value="1"/>
</dbReference>
<dbReference type="Pfam" id="PF07980">
    <property type="entry name" value="SusD_RagB"/>
    <property type="match status" value="1"/>
</dbReference>
<dbReference type="STRING" id="714943.Mucpa_3340"/>
<evidence type="ECO:0000256" key="2">
    <source>
        <dbReference type="ARBA" id="ARBA00006275"/>
    </source>
</evidence>
<keyword evidence="5" id="KW-0998">Cell outer membrane</keyword>
<feature type="domain" description="RagB/SusD" evidence="7">
    <location>
        <begin position="335"/>
        <end position="501"/>
    </location>
</feature>
<dbReference type="Gene3D" id="1.25.40.390">
    <property type="match status" value="1"/>
</dbReference>
<keyword evidence="10" id="KW-1185">Reference proteome</keyword>
<proteinExistence type="inferred from homology"/>
<dbReference type="InterPro" id="IPR012944">
    <property type="entry name" value="SusD_RagB_dom"/>
</dbReference>
<dbReference type="InterPro" id="IPR033985">
    <property type="entry name" value="SusD-like_N"/>
</dbReference>
<dbReference type="SUPFAM" id="SSF48452">
    <property type="entry name" value="TPR-like"/>
    <property type="match status" value="1"/>
</dbReference>
<dbReference type="eggNOG" id="COG0561">
    <property type="taxonomic scope" value="Bacteria"/>
</dbReference>